<evidence type="ECO:0000313" key="4">
    <source>
        <dbReference type="Proteomes" id="UP001467690"/>
    </source>
</evidence>
<feature type="domain" description="Multidrug resistance protein MdtA-like barrel-sandwich hybrid" evidence="2">
    <location>
        <begin position="73"/>
        <end position="215"/>
    </location>
</feature>
<name>A0ABV1RMA4_9ALTE</name>
<comment type="caution">
    <text evidence="3">The sequence shown here is derived from an EMBL/GenBank/DDBJ whole genome shotgun (WGS) entry which is preliminary data.</text>
</comment>
<dbReference type="Proteomes" id="UP001467690">
    <property type="component" value="Unassembled WGS sequence"/>
</dbReference>
<dbReference type="RefSeq" id="WP_185976674.1">
    <property type="nucleotide sequence ID" value="NZ_CP041660.1"/>
</dbReference>
<keyword evidence="4" id="KW-1185">Reference proteome</keyword>
<dbReference type="InterPro" id="IPR006143">
    <property type="entry name" value="RND_pump_MFP"/>
</dbReference>
<gene>
    <name evidence="3" type="ORF">ABS311_19550</name>
</gene>
<dbReference type="PANTHER" id="PTHR30469:SF12">
    <property type="entry name" value="MULTIDRUG RESISTANCE PROTEIN MDTA"/>
    <property type="match status" value="1"/>
</dbReference>
<dbReference type="NCBIfam" id="TIGR01730">
    <property type="entry name" value="RND_mfp"/>
    <property type="match status" value="1"/>
</dbReference>
<sequence>MNIWHRIPLALKILIPGIAVVLVVANAKPKPEPAPFEPPEVVKTRVKTVAVDAKSHVVTVTTQGTVEAIRRSQLMPQVSGKITYVADAFADGGHFTAQQTLLKIDDSDYKLAVVSAKAELAEAKMQLATEQALSKEAAKQWQDLGDPDANQLFKRKPQLIAAQAKVAAAQARLEKANLDLTRTTISLPFAGRIESTSVGVGQFVTSGSPLAQILDTSQLQVKLPLTEQQASLIALPNTTEFEQKNKQNPVLLTAHFGGKKHQWSAHISRTSAKIDNKTRMLDLIVDIPAHAQISNYQLPLLIGLFVEANISSKPIEKLIELPKDALFKRNQIYLIGQNEQVKQAEVQVIARTDKHVWISSEQLQNGDQVIINKLGFLSPGTAVEAETTRLKVAQKNQAAGEL</sequence>
<dbReference type="Pfam" id="PF25917">
    <property type="entry name" value="BSH_RND"/>
    <property type="match status" value="1"/>
</dbReference>
<dbReference type="Gene3D" id="2.40.50.100">
    <property type="match status" value="1"/>
</dbReference>
<dbReference type="Gene3D" id="1.10.287.470">
    <property type="entry name" value="Helix hairpin bin"/>
    <property type="match status" value="1"/>
</dbReference>
<evidence type="ECO:0000313" key="3">
    <source>
        <dbReference type="EMBL" id="MER2494076.1"/>
    </source>
</evidence>
<dbReference type="Gene3D" id="2.40.420.20">
    <property type="match status" value="1"/>
</dbReference>
<dbReference type="InterPro" id="IPR058625">
    <property type="entry name" value="MdtA-like_BSH"/>
</dbReference>
<dbReference type="SUPFAM" id="SSF111369">
    <property type="entry name" value="HlyD-like secretion proteins"/>
    <property type="match status" value="1"/>
</dbReference>
<dbReference type="EMBL" id="JBELOE010000281">
    <property type="protein sequence ID" value="MER2494076.1"/>
    <property type="molecule type" value="Genomic_DNA"/>
</dbReference>
<accession>A0ABV1RMA4</accession>
<dbReference type="Gene3D" id="2.40.30.170">
    <property type="match status" value="1"/>
</dbReference>
<comment type="similarity">
    <text evidence="1">Belongs to the membrane fusion protein (MFP) (TC 8.A.1) family.</text>
</comment>
<proteinExistence type="inferred from homology"/>
<organism evidence="3 4">
    <name type="scientific">Catenovulum sediminis</name>
    <dbReference type="NCBI Taxonomy" id="1740262"/>
    <lineage>
        <taxon>Bacteria</taxon>
        <taxon>Pseudomonadati</taxon>
        <taxon>Pseudomonadota</taxon>
        <taxon>Gammaproteobacteria</taxon>
        <taxon>Alteromonadales</taxon>
        <taxon>Alteromonadaceae</taxon>
        <taxon>Catenovulum</taxon>
    </lineage>
</organism>
<evidence type="ECO:0000256" key="1">
    <source>
        <dbReference type="ARBA" id="ARBA00009477"/>
    </source>
</evidence>
<evidence type="ECO:0000259" key="2">
    <source>
        <dbReference type="Pfam" id="PF25917"/>
    </source>
</evidence>
<reference evidence="3 4" key="1">
    <citation type="submission" date="2024-06" db="EMBL/GenBank/DDBJ databases">
        <authorList>
            <person name="Chen R.Y."/>
        </authorList>
    </citation>
    <scope>NUCLEOTIDE SEQUENCE [LARGE SCALE GENOMIC DNA]</scope>
    <source>
        <strain evidence="3 4">D2</strain>
    </source>
</reference>
<protein>
    <submittedName>
        <fullName evidence="3">Efflux RND transporter periplasmic adaptor subunit</fullName>
    </submittedName>
</protein>
<dbReference type="PANTHER" id="PTHR30469">
    <property type="entry name" value="MULTIDRUG RESISTANCE PROTEIN MDTA"/>
    <property type="match status" value="1"/>
</dbReference>